<dbReference type="EMBL" id="FCNZ02000093">
    <property type="protein sequence ID" value="SAL81046.1"/>
    <property type="molecule type" value="Genomic_DNA"/>
</dbReference>
<keyword evidence="3" id="KW-1185">Reference proteome</keyword>
<reference evidence="2" key="1">
    <citation type="submission" date="2016-01" db="EMBL/GenBank/DDBJ databases">
        <authorList>
            <person name="Peeters Charlotte."/>
        </authorList>
    </citation>
    <scope>NUCLEOTIDE SEQUENCE</scope>
    <source>
        <strain evidence="2">LMG 22936</strain>
    </source>
</reference>
<proteinExistence type="predicted"/>
<gene>
    <name evidence="2" type="ORF">AWB66_06364</name>
</gene>
<sequence length="224" mass="25249">MRPTKAAAKKNQAQQVARAAGLETFAYPCEIHGPEALSDASHGWCLECRSMSVQKRQQKDQRKAQYDDEHRGASRASSAARRLKDLGRPLPAWYDSERDQIEEFYAKCPEGFDVDHSTPLQGKTVCGLHTLGNLAYLPAKFNTRKGRRFFPQSRTQKPLNHFPGGAYDPLASEYDLKVIQGLEIVEKAIEIWQKQQVQKAKRTASRAGRSNDRSNELPSEKHGI</sequence>
<feature type="compositionally biased region" description="Basic and acidic residues" evidence="1">
    <location>
        <begin position="209"/>
        <end position="224"/>
    </location>
</feature>
<organism evidence="2 3">
    <name type="scientific">Caballeronia telluris</name>
    <dbReference type="NCBI Taxonomy" id="326475"/>
    <lineage>
        <taxon>Bacteria</taxon>
        <taxon>Pseudomonadati</taxon>
        <taxon>Pseudomonadota</taxon>
        <taxon>Betaproteobacteria</taxon>
        <taxon>Burkholderiales</taxon>
        <taxon>Burkholderiaceae</taxon>
        <taxon>Caballeronia</taxon>
    </lineage>
</organism>
<name>A0A158KIS3_9BURK</name>
<feature type="compositionally biased region" description="Basic and acidic residues" evidence="1">
    <location>
        <begin position="57"/>
        <end position="72"/>
    </location>
</feature>
<protein>
    <submittedName>
        <fullName evidence="2">Uncharacterized protein</fullName>
    </submittedName>
</protein>
<evidence type="ECO:0000313" key="3">
    <source>
        <dbReference type="Proteomes" id="UP000054717"/>
    </source>
</evidence>
<dbReference type="Proteomes" id="UP000054717">
    <property type="component" value="Unassembled WGS sequence"/>
</dbReference>
<comment type="caution">
    <text evidence="2">The sequence shown here is derived from an EMBL/GenBank/DDBJ whole genome shotgun (WGS) entry which is preliminary data.</text>
</comment>
<evidence type="ECO:0000313" key="2">
    <source>
        <dbReference type="EMBL" id="SAL81046.1"/>
    </source>
</evidence>
<dbReference type="AlphaFoldDB" id="A0A158KIS3"/>
<dbReference type="RefSeq" id="WP_125469884.1">
    <property type="nucleotide sequence ID" value="NZ_FCNZ02000093.1"/>
</dbReference>
<feature type="region of interest" description="Disordered" evidence="1">
    <location>
        <begin position="200"/>
        <end position="224"/>
    </location>
</feature>
<feature type="region of interest" description="Disordered" evidence="1">
    <location>
        <begin position="56"/>
        <end position="81"/>
    </location>
</feature>
<accession>A0A158KIS3</accession>
<evidence type="ECO:0000256" key="1">
    <source>
        <dbReference type="SAM" id="MobiDB-lite"/>
    </source>
</evidence>